<reference evidence="2 3" key="2">
    <citation type="submission" date="2020-04" db="EMBL/GenBank/DDBJ databases">
        <title>Complete genome sequence of Alteromonas pelagimontana 5.12T.</title>
        <authorList>
            <person name="Sinha R.K."/>
            <person name="Krishnan K.P."/>
            <person name="Kurian J.P."/>
        </authorList>
    </citation>
    <scope>NUCLEOTIDE SEQUENCE [LARGE SCALE GENOMIC DNA]</scope>
    <source>
        <strain evidence="2 3">5.12</strain>
    </source>
</reference>
<dbReference type="RefSeq" id="WP_075608097.1">
    <property type="nucleotide sequence ID" value="NZ_CP052766.1"/>
</dbReference>
<gene>
    <name evidence="2" type="ORF">CA267_007310</name>
</gene>
<dbReference type="KEGG" id="apel:CA267_007310"/>
<feature type="chain" id="PRO_5028881759" evidence="1">
    <location>
        <begin position="24"/>
        <end position="98"/>
    </location>
</feature>
<name>A0A6M4MC50_9ALTE</name>
<dbReference type="OrthoDB" id="6335540at2"/>
<dbReference type="EMBL" id="CP052766">
    <property type="protein sequence ID" value="QJR80597.1"/>
    <property type="molecule type" value="Genomic_DNA"/>
</dbReference>
<proteinExistence type="predicted"/>
<evidence type="ECO:0000313" key="2">
    <source>
        <dbReference type="EMBL" id="QJR80597.1"/>
    </source>
</evidence>
<protein>
    <submittedName>
        <fullName evidence="2">Uncharacterized protein</fullName>
    </submittedName>
</protein>
<feature type="signal peptide" evidence="1">
    <location>
        <begin position="1"/>
        <end position="23"/>
    </location>
</feature>
<accession>A0A6M4MC50</accession>
<evidence type="ECO:0000313" key="3">
    <source>
        <dbReference type="Proteomes" id="UP000219285"/>
    </source>
</evidence>
<dbReference type="AlphaFoldDB" id="A0A6M4MC50"/>
<keyword evidence="3" id="KW-1185">Reference proteome</keyword>
<dbReference type="Proteomes" id="UP000219285">
    <property type="component" value="Chromosome"/>
</dbReference>
<keyword evidence="1" id="KW-0732">Signal</keyword>
<evidence type="ECO:0000256" key="1">
    <source>
        <dbReference type="SAM" id="SignalP"/>
    </source>
</evidence>
<sequence length="98" mass="10924">MFTFRRVLTAFTLTGIMTANAVAAENSTQAPLQRAIDAFVTHAGQLTKQELSTQVTYEVLTASHQFEPDIQPKEMVAKITVRNVKKENVTVRTENDDV</sequence>
<organism evidence="2 3">
    <name type="scientific">Alteromonas pelagimontana</name>
    <dbReference type="NCBI Taxonomy" id="1858656"/>
    <lineage>
        <taxon>Bacteria</taxon>
        <taxon>Pseudomonadati</taxon>
        <taxon>Pseudomonadota</taxon>
        <taxon>Gammaproteobacteria</taxon>
        <taxon>Alteromonadales</taxon>
        <taxon>Alteromonadaceae</taxon>
        <taxon>Alteromonas/Salinimonas group</taxon>
        <taxon>Alteromonas</taxon>
    </lineage>
</organism>
<reference evidence="3" key="1">
    <citation type="submission" date="2014-12" db="EMBL/GenBank/DDBJ databases">
        <title>Complete genome sequence of a multi-drug resistant Klebsiella pneumoniae.</title>
        <authorList>
            <person name="Hua X."/>
            <person name="Chen Q."/>
            <person name="Li X."/>
            <person name="Feng Y."/>
            <person name="Ruan Z."/>
            <person name="Yu Y."/>
        </authorList>
    </citation>
    <scope>NUCLEOTIDE SEQUENCE [LARGE SCALE GENOMIC DNA]</scope>
    <source>
        <strain evidence="3">5.12</strain>
    </source>
</reference>